<evidence type="ECO:0000256" key="3">
    <source>
        <dbReference type="ARBA" id="ARBA00012601"/>
    </source>
</evidence>
<dbReference type="InterPro" id="IPR008928">
    <property type="entry name" value="6-hairpin_glycosidase_sf"/>
</dbReference>
<accession>A0ABV2N0N7</accession>
<evidence type="ECO:0000256" key="5">
    <source>
        <dbReference type="ARBA" id="ARBA00023001"/>
    </source>
</evidence>
<dbReference type="EC" id="3.2.1.4" evidence="3"/>
<name>A0ABV2N0N7_9HYPH</name>
<evidence type="ECO:0000256" key="8">
    <source>
        <dbReference type="SAM" id="SignalP"/>
    </source>
</evidence>
<feature type="signal peptide" evidence="8">
    <location>
        <begin position="1"/>
        <end position="22"/>
    </location>
</feature>
<keyword evidence="4 9" id="KW-0378">Hydrolase</keyword>
<keyword evidence="10" id="KW-1185">Reference proteome</keyword>
<feature type="chain" id="PRO_5046829030" description="cellulase" evidence="8">
    <location>
        <begin position="23"/>
        <end position="343"/>
    </location>
</feature>
<proteinExistence type="inferred from homology"/>
<dbReference type="Pfam" id="PF01270">
    <property type="entry name" value="Glyco_hydro_8"/>
    <property type="match status" value="1"/>
</dbReference>
<reference evidence="9 10" key="1">
    <citation type="submission" date="2024-06" db="EMBL/GenBank/DDBJ databases">
        <title>Genomic Encyclopedia of Type Strains, Phase IV (KMG-IV): sequencing the most valuable type-strain genomes for metagenomic binning, comparative biology and taxonomic classification.</title>
        <authorList>
            <person name="Goeker M."/>
        </authorList>
    </citation>
    <scope>NUCLEOTIDE SEQUENCE [LARGE SCALE GENOMIC DNA]</scope>
    <source>
        <strain evidence="9 10">DSM 27865</strain>
    </source>
</reference>
<evidence type="ECO:0000256" key="1">
    <source>
        <dbReference type="ARBA" id="ARBA00000966"/>
    </source>
</evidence>
<keyword evidence="8" id="KW-0732">Signal</keyword>
<dbReference type="SUPFAM" id="SSF48208">
    <property type="entry name" value="Six-hairpin glycosidases"/>
    <property type="match status" value="1"/>
</dbReference>
<gene>
    <name evidence="9" type="ORF">ABID37_001646</name>
</gene>
<protein>
    <recommendedName>
        <fullName evidence="3">cellulase</fullName>
        <ecNumber evidence="3">3.2.1.4</ecNumber>
    </recommendedName>
</protein>
<sequence>MTFHVLALALLVAGLMPNTARPQILPEEWTTYQERFVAEDGRVVDDGNGGISHSEGQGYGLLLAVLAGDRPGFERIWSFTQRELMLRDDGLAAWKWDPATTPHIMDANNASDGDILIAYALAQADALWSEDGFGESARQIAQALARTSVFEHHGEMLLRPGVAGFAAGERPDGPVVNPSYWVFEAFPVLETLAPETDWQAVARSGRKIASAGFGDRRLPPDWLSMAAKPVPAEGFPAEFGYNALRIPLYLMRAHDPDMELLKRMRDGMTGPSGGVARVDLDAGRVIEELTDPGYRIIPALASCILDRQPLADDLTRFTPTNYYPSTLHLLSLSFARKERPECL</sequence>
<evidence type="ECO:0000256" key="2">
    <source>
        <dbReference type="ARBA" id="ARBA00009209"/>
    </source>
</evidence>
<keyword evidence="7" id="KW-0119">Carbohydrate metabolism</keyword>
<evidence type="ECO:0000313" key="9">
    <source>
        <dbReference type="EMBL" id="MET3791438.1"/>
    </source>
</evidence>
<dbReference type="EMBL" id="JBEPML010000004">
    <property type="protein sequence ID" value="MET3791438.1"/>
    <property type="molecule type" value="Genomic_DNA"/>
</dbReference>
<evidence type="ECO:0000256" key="6">
    <source>
        <dbReference type="ARBA" id="ARBA00023295"/>
    </source>
</evidence>
<evidence type="ECO:0000256" key="7">
    <source>
        <dbReference type="ARBA" id="ARBA00023326"/>
    </source>
</evidence>
<keyword evidence="7" id="KW-0624">Polysaccharide degradation</keyword>
<comment type="caution">
    <text evidence="9">The sequence shown here is derived from an EMBL/GenBank/DDBJ whole genome shotgun (WGS) entry which is preliminary data.</text>
</comment>
<comment type="similarity">
    <text evidence="2">Belongs to the glycosyl hydrolase 8 (cellulase D) family.</text>
</comment>
<keyword evidence="5" id="KW-0136">Cellulose degradation</keyword>
<dbReference type="InterPro" id="IPR012341">
    <property type="entry name" value="6hp_glycosidase-like_sf"/>
</dbReference>
<dbReference type="RefSeq" id="WP_354193762.1">
    <property type="nucleotide sequence ID" value="NZ_JBEPML010000004.1"/>
</dbReference>
<evidence type="ECO:0000256" key="4">
    <source>
        <dbReference type="ARBA" id="ARBA00022801"/>
    </source>
</evidence>
<dbReference type="GO" id="GO:0008810">
    <property type="term" value="F:cellulase activity"/>
    <property type="evidence" value="ECO:0007669"/>
    <property type="project" value="UniProtKB-EC"/>
</dbReference>
<organism evidence="9 10">
    <name type="scientific">Aquamicrobium terrae</name>
    <dbReference type="NCBI Taxonomy" id="1324945"/>
    <lineage>
        <taxon>Bacteria</taxon>
        <taxon>Pseudomonadati</taxon>
        <taxon>Pseudomonadota</taxon>
        <taxon>Alphaproteobacteria</taxon>
        <taxon>Hyphomicrobiales</taxon>
        <taxon>Phyllobacteriaceae</taxon>
        <taxon>Aquamicrobium</taxon>
    </lineage>
</organism>
<dbReference type="Proteomes" id="UP001549076">
    <property type="component" value="Unassembled WGS sequence"/>
</dbReference>
<comment type="catalytic activity">
    <reaction evidence="1">
        <text>Endohydrolysis of (1-&gt;4)-beta-D-glucosidic linkages in cellulose, lichenin and cereal beta-D-glucans.</text>
        <dbReference type="EC" id="3.2.1.4"/>
    </reaction>
</comment>
<dbReference type="PRINTS" id="PR00735">
    <property type="entry name" value="GLHYDRLASE8"/>
</dbReference>
<keyword evidence="6 9" id="KW-0326">Glycosidase</keyword>
<evidence type="ECO:0000313" key="10">
    <source>
        <dbReference type="Proteomes" id="UP001549076"/>
    </source>
</evidence>
<dbReference type="InterPro" id="IPR002037">
    <property type="entry name" value="Glyco_hydro_8"/>
</dbReference>
<dbReference type="Gene3D" id="1.50.10.10">
    <property type="match status" value="1"/>
</dbReference>